<accession>A0ABN2XJF0</accession>
<dbReference type="SUPFAM" id="SSF50475">
    <property type="entry name" value="FMN-binding split barrel"/>
    <property type="match status" value="1"/>
</dbReference>
<sequence length="129" mass="14436">MGVTLPELATRLIDANVFVTLSTINPDGGPQSSVIWAKRDGDEILFSTILGRRKTLNMQRDPRVSLCFFDPANAYRYVEVRGTVSMTTEGGPELIEELSQRYDGRSFTESSPDNVRVVCRVRTTKVITH</sequence>
<comment type="caution">
    <text evidence="3">The sequence shown here is derived from an EMBL/GenBank/DDBJ whole genome shotgun (WGS) entry which is preliminary data.</text>
</comment>
<keyword evidence="4" id="KW-1185">Reference proteome</keyword>
<evidence type="ECO:0000313" key="3">
    <source>
        <dbReference type="EMBL" id="GAA1754393.1"/>
    </source>
</evidence>
<evidence type="ECO:0000259" key="2">
    <source>
        <dbReference type="Pfam" id="PF01243"/>
    </source>
</evidence>
<dbReference type="InterPro" id="IPR052019">
    <property type="entry name" value="F420H2_bilvrd_red/Heme_oxyg"/>
</dbReference>
<reference evidence="3 4" key="1">
    <citation type="journal article" date="2019" name="Int. J. Syst. Evol. Microbiol.">
        <title>The Global Catalogue of Microorganisms (GCM) 10K type strain sequencing project: providing services to taxonomists for standard genome sequencing and annotation.</title>
        <authorList>
            <consortium name="The Broad Institute Genomics Platform"/>
            <consortium name="The Broad Institute Genome Sequencing Center for Infectious Disease"/>
            <person name="Wu L."/>
            <person name="Ma J."/>
        </authorList>
    </citation>
    <scope>NUCLEOTIDE SEQUENCE [LARGE SCALE GENOMIC DNA]</scope>
    <source>
        <strain evidence="3 4">JCM 13249</strain>
    </source>
</reference>
<dbReference type="InterPro" id="IPR019920">
    <property type="entry name" value="F420-binding_dom_put"/>
</dbReference>
<dbReference type="Gene3D" id="2.30.110.10">
    <property type="entry name" value="Electron Transport, Fmn-binding Protein, Chain A"/>
    <property type="match status" value="1"/>
</dbReference>
<gene>
    <name evidence="3" type="ORF">GCM10009681_26950</name>
</gene>
<dbReference type="Proteomes" id="UP001500655">
    <property type="component" value="Unassembled WGS sequence"/>
</dbReference>
<protein>
    <submittedName>
        <fullName evidence="3">PPOX class F420-dependent oxidoreductase</fullName>
    </submittedName>
</protein>
<organism evidence="3 4">
    <name type="scientific">Luedemannella helvata</name>
    <dbReference type="NCBI Taxonomy" id="349315"/>
    <lineage>
        <taxon>Bacteria</taxon>
        <taxon>Bacillati</taxon>
        <taxon>Actinomycetota</taxon>
        <taxon>Actinomycetes</taxon>
        <taxon>Micromonosporales</taxon>
        <taxon>Micromonosporaceae</taxon>
        <taxon>Luedemannella</taxon>
    </lineage>
</organism>
<dbReference type="PANTHER" id="PTHR35176:SF6">
    <property type="entry name" value="HEME OXYGENASE HI_0854-RELATED"/>
    <property type="match status" value="1"/>
</dbReference>
<feature type="domain" description="Pyridoxamine 5'-phosphate oxidase N-terminal" evidence="2">
    <location>
        <begin position="10"/>
        <end position="127"/>
    </location>
</feature>
<dbReference type="NCBIfam" id="TIGR03618">
    <property type="entry name" value="Rv1155_F420"/>
    <property type="match status" value="1"/>
</dbReference>
<dbReference type="InterPro" id="IPR012349">
    <property type="entry name" value="Split_barrel_FMN-bd"/>
</dbReference>
<evidence type="ECO:0000256" key="1">
    <source>
        <dbReference type="ARBA" id="ARBA00023002"/>
    </source>
</evidence>
<proteinExistence type="predicted"/>
<dbReference type="PANTHER" id="PTHR35176">
    <property type="entry name" value="HEME OXYGENASE HI_0854-RELATED"/>
    <property type="match status" value="1"/>
</dbReference>
<dbReference type="RefSeq" id="WP_344081013.1">
    <property type="nucleotide sequence ID" value="NZ_BAAALS010000011.1"/>
</dbReference>
<dbReference type="Pfam" id="PF01243">
    <property type="entry name" value="PNPOx_N"/>
    <property type="match status" value="1"/>
</dbReference>
<evidence type="ECO:0000313" key="4">
    <source>
        <dbReference type="Proteomes" id="UP001500655"/>
    </source>
</evidence>
<dbReference type="InterPro" id="IPR011576">
    <property type="entry name" value="Pyridox_Oxase_N"/>
</dbReference>
<dbReference type="EMBL" id="BAAALS010000011">
    <property type="protein sequence ID" value="GAA1754393.1"/>
    <property type="molecule type" value="Genomic_DNA"/>
</dbReference>
<name>A0ABN2XJF0_9ACTN</name>
<keyword evidence="1" id="KW-0560">Oxidoreductase</keyword>